<dbReference type="PANTHER" id="PTHR46268:SF15">
    <property type="entry name" value="UNIVERSAL STRESS PROTEIN HP_0031"/>
    <property type="match status" value="1"/>
</dbReference>
<evidence type="ECO:0000259" key="2">
    <source>
        <dbReference type="Pfam" id="PF00582"/>
    </source>
</evidence>
<dbReference type="InterPro" id="IPR006015">
    <property type="entry name" value="Universal_stress_UspA"/>
</dbReference>
<accession>A0A158IMP8</accession>
<protein>
    <submittedName>
        <fullName evidence="3">UspA domain-containing protein</fullName>
    </submittedName>
</protein>
<dbReference type="Gene3D" id="3.40.50.12370">
    <property type="match status" value="1"/>
</dbReference>
<feature type="domain" description="UspA" evidence="2">
    <location>
        <begin position="157"/>
        <end position="277"/>
    </location>
</feature>
<reference evidence="4" key="1">
    <citation type="submission" date="2016-01" db="EMBL/GenBank/DDBJ databases">
        <authorList>
            <person name="Peeters C."/>
        </authorList>
    </citation>
    <scope>NUCLEOTIDE SEQUENCE [LARGE SCALE GENOMIC DNA]</scope>
</reference>
<name>A0A158IMP8_CABCO</name>
<dbReference type="Pfam" id="PF00582">
    <property type="entry name" value="Usp"/>
    <property type="match status" value="1"/>
</dbReference>
<keyword evidence="4" id="KW-1185">Reference proteome</keyword>
<evidence type="ECO:0000313" key="4">
    <source>
        <dbReference type="Proteomes" id="UP000054740"/>
    </source>
</evidence>
<organism evidence="3 4">
    <name type="scientific">Caballeronia cordobensis</name>
    <name type="common">Burkholderia cordobensis</name>
    <dbReference type="NCBI Taxonomy" id="1353886"/>
    <lineage>
        <taxon>Bacteria</taxon>
        <taxon>Pseudomonadati</taxon>
        <taxon>Pseudomonadota</taxon>
        <taxon>Betaproteobacteria</taxon>
        <taxon>Burkholderiales</taxon>
        <taxon>Burkholderiaceae</taxon>
        <taxon>Caballeronia</taxon>
    </lineage>
</organism>
<comment type="similarity">
    <text evidence="1">Belongs to the universal stress protein A family.</text>
</comment>
<dbReference type="EMBL" id="FCNY02000014">
    <property type="protein sequence ID" value="SAL57838.1"/>
    <property type="molecule type" value="Genomic_DNA"/>
</dbReference>
<gene>
    <name evidence="3" type="ORF">AWB70_05113</name>
</gene>
<sequence length="279" mass="30523">MTFKTIVVRLDTGTHAANRLDAAVALAERFDAHLRGVYSEFTLDPRFYYQADSAHRYDMSLAEVCRARRESVEHVFRERLAATKLAHDWLASETTGGSSIIPYARCADLTIVGQHDPNEPDAYLADRFPESTIMGAGGPVLVWPRTGASSPLDGTAVVAWDGCREAARAAFDALAFLRRAKRVDIVSVRADGESFLGDGRAASDLARSLIRHSVHVNVVERSVRREADVESALTSYMSSASARLLVMGAFHHGRVREILLGGLTRAALREADLPVLMSN</sequence>
<evidence type="ECO:0000313" key="3">
    <source>
        <dbReference type="EMBL" id="SAL57838.1"/>
    </source>
</evidence>
<dbReference type="AlphaFoldDB" id="A0A158IMP8"/>
<dbReference type="SUPFAM" id="SSF52402">
    <property type="entry name" value="Adenine nucleotide alpha hydrolases-like"/>
    <property type="match status" value="2"/>
</dbReference>
<dbReference type="PRINTS" id="PR01438">
    <property type="entry name" value="UNVRSLSTRESS"/>
</dbReference>
<evidence type="ECO:0000256" key="1">
    <source>
        <dbReference type="ARBA" id="ARBA00008791"/>
    </source>
</evidence>
<proteinExistence type="inferred from homology"/>
<dbReference type="InterPro" id="IPR006016">
    <property type="entry name" value="UspA"/>
</dbReference>
<dbReference type="PANTHER" id="PTHR46268">
    <property type="entry name" value="STRESS RESPONSE PROTEIN NHAX"/>
    <property type="match status" value="1"/>
</dbReference>
<dbReference type="Proteomes" id="UP000054740">
    <property type="component" value="Unassembled WGS sequence"/>
</dbReference>